<reference evidence="2 3" key="1">
    <citation type="submission" date="2024-04" db="EMBL/GenBank/DDBJ databases">
        <authorList>
            <person name="Fracassetti M."/>
        </authorList>
    </citation>
    <scope>NUCLEOTIDE SEQUENCE [LARGE SCALE GENOMIC DNA]</scope>
</reference>
<evidence type="ECO:0000256" key="1">
    <source>
        <dbReference type="SAM" id="MobiDB-lite"/>
    </source>
</evidence>
<evidence type="ECO:0000313" key="3">
    <source>
        <dbReference type="Proteomes" id="UP001497516"/>
    </source>
</evidence>
<accession>A0AAV2FB98</accession>
<organism evidence="2 3">
    <name type="scientific">Linum trigynum</name>
    <dbReference type="NCBI Taxonomy" id="586398"/>
    <lineage>
        <taxon>Eukaryota</taxon>
        <taxon>Viridiplantae</taxon>
        <taxon>Streptophyta</taxon>
        <taxon>Embryophyta</taxon>
        <taxon>Tracheophyta</taxon>
        <taxon>Spermatophyta</taxon>
        <taxon>Magnoliopsida</taxon>
        <taxon>eudicotyledons</taxon>
        <taxon>Gunneridae</taxon>
        <taxon>Pentapetalae</taxon>
        <taxon>rosids</taxon>
        <taxon>fabids</taxon>
        <taxon>Malpighiales</taxon>
        <taxon>Linaceae</taxon>
        <taxon>Linum</taxon>
    </lineage>
</organism>
<evidence type="ECO:0000313" key="2">
    <source>
        <dbReference type="EMBL" id="CAL1395304.1"/>
    </source>
</evidence>
<protein>
    <submittedName>
        <fullName evidence="2">Uncharacterized protein</fullName>
    </submittedName>
</protein>
<sequence length="101" mass="11400">MRRAGFFEEGYSAREEESYHSEEEFHSSNASSGGMKLFQPSKCPTRAGHDAAGWNNNINKFNHTFIHEEEAMTGYNRFSDFNDSFGDGYGGHNGCSNADWM</sequence>
<proteinExistence type="predicted"/>
<feature type="region of interest" description="Disordered" evidence="1">
    <location>
        <begin position="1"/>
        <end position="43"/>
    </location>
</feature>
<dbReference type="Proteomes" id="UP001497516">
    <property type="component" value="Chromosome 6"/>
</dbReference>
<feature type="compositionally biased region" description="Basic and acidic residues" evidence="1">
    <location>
        <begin position="11"/>
        <end position="26"/>
    </location>
</feature>
<name>A0AAV2FB98_9ROSI</name>
<dbReference type="EMBL" id="OZ034819">
    <property type="protein sequence ID" value="CAL1395304.1"/>
    <property type="molecule type" value="Genomic_DNA"/>
</dbReference>
<gene>
    <name evidence="2" type="ORF">LTRI10_LOCUS35746</name>
</gene>
<keyword evidence="3" id="KW-1185">Reference proteome</keyword>
<dbReference type="AlphaFoldDB" id="A0AAV2FB98"/>